<dbReference type="InterPro" id="IPR024078">
    <property type="entry name" value="LmbE-like_dom_sf"/>
</dbReference>
<proteinExistence type="predicted"/>
<gene>
    <name evidence="3" type="ORF">ACFSJC_11530</name>
</gene>
<dbReference type="SUPFAM" id="SSF53448">
    <property type="entry name" value="Nucleotide-diphospho-sugar transferases"/>
    <property type="match status" value="1"/>
</dbReference>
<dbReference type="InterPro" id="IPR001173">
    <property type="entry name" value="Glyco_trans_2-like"/>
</dbReference>
<name>A0ABW4YA21_9GAMM</name>
<dbReference type="Gene3D" id="3.90.550.10">
    <property type="entry name" value="Spore Coat Polysaccharide Biosynthesis Protein SpsA, Chain A"/>
    <property type="match status" value="1"/>
</dbReference>
<comment type="caution">
    <text evidence="3">The sequence shown here is derived from an EMBL/GenBank/DDBJ whole genome shotgun (WGS) entry which is preliminary data.</text>
</comment>
<feature type="domain" description="Glycosyltransferase 2-like" evidence="2">
    <location>
        <begin position="265"/>
        <end position="380"/>
    </location>
</feature>
<sequence>MKFSEHQFVPYEAVRSVGRGPVLVLAPHPDDEVFGCGGAIMRHLEAGDPVRVVIVTDGAFGQDRDRATYASTRQAESRRAGTLLGYGEPTFWELPDRGLEYGEALIRRILDTIEDSCAELLYSPSWWEVHPDHLVLALAAAEAVRRCPRDIRLVMYEVGVPLHPSHLVDITPVLERKSAAMACFASQMSQQSYDRHVSALNRFRTYTLPEEIQAAEALRTMRRADLQRDPLRLIRPGDYYTRTTSDNVKQPPLVSAILLAEDPRCLTDTLDALALQTHPNVEILIVGQIPGIADGSPDWCGRFPIRTLLADTDENPVKTLNQALEQARGAYICLIDDRSLPDPDHLTLLLERLSSDPTGQCVYSGLRIRDDTSDQSRTLNGRLDRLDLHAGTGLPMPAVLFARKLVTAGCRFDEQLDTLDFWDLTAQIHERTDPIHLDRATLTWRRPRQTGNLDDPRATRWGASPQSYAKWTARWGGREMLTLARRLNGSLDKLRLQLAERDDQCAALSVERDRVRSDLDSAVRERQELHARIVAMEDASQRNTAEREALRLALEEVYRSTSWRLTAPLRWLVTRLR</sequence>
<protein>
    <submittedName>
        <fullName evidence="3">PIG-L family deacetylase</fullName>
    </submittedName>
</protein>
<evidence type="ECO:0000313" key="4">
    <source>
        <dbReference type="Proteomes" id="UP001597337"/>
    </source>
</evidence>
<organism evidence="3 4">
    <name type="scientific">Thiorhodococcus fuscus</name>
    <dbReference type="NCBI Taxonomy" id="527200"/>
    <lineage>
        <taxon>Bacteria</taxon>
        <taxon>Pseudomonadati</taxon>
        <taxon>Pseudomonadota</taxon>
        <taxon>Gammaproteobacteria</taxon>
        <taxon>Chromatiales</taxon>
        <taxon>Chromatiaceae</taxon>
        <taxon>Thiorhodococcus</taxon>
    </lineage>
</organism>
<dbReference type="Gene3D" id="3.40.50.10320">
    <property type="entry name" value="LmbE-like"/>
    <property type="match status" value="1"/>
</dbReference>
<dbReference type="PANTHER" id="PTHR12993:SF11">
    <property type="entry name" value="N-ACETYLGLUCOSAMINYL-PHOSPHATIDYLINOSITOL DE-N-ACETYLASE"/>
    <property type="match status" value="1"/>
</dbReference>
<evidence type="ECO:0000256" key="1">
    <source>
        <dbReference type="SAM" id="Coils"/>
    </source>
</evidence>
<evidence type="ECO:0000313" key="3">
    <source>
        <dbReference type="EMBL" id="MFD2112472.1"/>
    </source>
</evidence>
<keyword evidence="1" id="KW-0175">Coiled coil</keyword>
<dbReference type="Proteomes" id="UP001597337">
    <property type="component" value="Unassembled WGS sequence"/>
</dbReference>
<dbReference type="EMBL" id="JBHUHX010000027">
    <property type="protein sequence ID" value="MFD2112472.1"/>
    <property type="molecule type" value="Genomic_DNA"/>
</dbReference>
<reference evidence="4" key="1">
    <citation type="journal article" date="2019" name="Int. J. Syst. Evol. Microbiol.">
        <title>The Global Catalogue of Microorganisms (GCM) 10K type strain sequencing project: providing services to taxonomists for standard genome sequencing and annotation.</title>
        <authorList>
            <consortium name="The Broad Institute Genomics Platform"/>
            <consortium name="The Broad Institute Genome Sequencing Center for Infectious Disease"/>
            <person name="Wu L."/>
            <person name="Ma J."/>
        </authorList>
    </citation>
    <scope>NUCLEOTIDE SEQUENCE [LARGE SCALE GENOMIC DNA]</scope>
    <source>
        <strain evidence="4">KACC 12597</strain>
    </source>
</reference>
<accession>A0ABW4YA21</accession>
<dbReference type="InterPro" id="IPR003737">
    <property type="entry name" value="GlcNAc_PI_deacetylase-related"/>
</dbReference>
<dbReference type="Pfam" id="PF00535">
    <property type="entry name" value="Glycos_transf_2"/>
    <property type="match status" value="1"/>
</dbReference>
<dbReference type="CDD" id="cd00761">
    <property type="entry name" value="Glyco_tranf_GTA_type"/>
    <property type="match status" value="1"/>
</dbReference>
<dbReference type="Pfam" id="PF02585">
    <property type="entry name" value="PIG-L"/>
    <property type="match status" value="1"/>
</dbReference>
<feature type="coiled-coil region" evidence="1">
    <location>
        <begin position="512"/>
        <end position="556"/>
    </location>
</feature>
<evidence type="ECO:0000259" key="2">
    <source>
        <dbReference type="Pfam" id="PF00535"/>
    </source>
</evidence>
<dbReference type="InterPro" id="IPR029044">
    <property type="entry name" value="Nucleotide-diphossugar_trans"/>
</dbReference>
<dbReference type="RefSeq" id="WP_386026787.1">
    <property type="nucleotide sequence ID" value="NZ_JBHUHX010000027.1"/>
</dbReference>
<keyword evidence="4" id="KW-1185">Reference proteome</keyword>
<dbReference type="SUPFAM" id="SSF102588">
    <property type="entry name" value="LmbE-like"/>
    <property type="match status" value="1"/>
</dbReference>
<dbReference type="PANTHER" id="PTHR12993">
    <property type="entry name" value="N-ACETYLGLUCOSAMINYL-PHOSPHATIDYLINOSITOL DE-N-ACETYLASE-RELATED"/>
    <property type="match status" value="1"/>
</dbReference>